<dbReference type="Proteomes" id="UP000188354">
    <property type="component" value="Chromosome LG10"/>
</dbReference>
<dbReference type="AlphaFoldDB" id="A0A1J7GRN2"/>
<gene>
    <name evidence="1" type="ORF">TanjilG_07262</name>
</gene>
<reference evidence="1 2" key="1">
    <citation type="journal article" date="2017" name="Plant Biotechnol. J.">
        <title>A comprehensive draft genome sequence for lupin (Lupinus angustifolius), an emerging health food: insights into plant-microbe interactions and legume evolution.</title>
        <authorList>
            <person name="Hane J.K."/>
            <person name="Ming Y."/>
            <person name="Kamphuis L.G."/>
            <person name="Nelson M.N."/>
            <person name="Garg G."/>
            <person name="Atkins C.A."/>
            <person name="Bayer P.E."/>
            <person name="Bravo A."/>
            <person name="Bringans S."/>
            <person name="Cannon S."/>
            <person name="Edwards D."/>
            <person name="Foley R."/>
            <person name="Gao L.L."/>
            <person name="Harrison M.J."/>
            <person name="Huang W."/>
            <person name="Hurgobin B."/>
            <person name="Li S."/>
            <person name="Liu C.W."/>
            <person name="McGrath A."/>
            <person name="Morahan G."/>
            <person name="Murray J."/>
            <person name="Weller J."/>
            <person name="Jian J."/>
            <person name="Singh K.B."/>
        </authorList>
    </citation>
    <scope>NUCLEOTIDE SEQUENCE [LARGE SCALE GENOMIC DNA]</scope>
    <source>
        <strain evidence="2">cv. Tanjil</strain>
        <tissue evidence="1">Whole plant</tissue>
    </source>
</reference>
<protein>
    <submittedName>
        <fullName evidence="1">Uncharacterized protein</fullName>
    </submittedName>
</protein>
<organism evidence="1 2">
    <name type="scientific">Lupinus angustifolius</name>
    <name type="common">Narrow-leaved blue lupine</name>
    <dbReference type="NCBI Taxonomy" id="3871"/>
    <lineage>
        <taxon>Eukaryota</taxon>
        <taxon>Viridiplantae</taxon>
        <taxon>Streptophyta</taxon>
        <taxon>Embryophyta</taxon>
        <taxon>Tracheophyta</taxon>
        <taxon>Spermatophyta</taxon>
        <taxon>Magnoliopsida</taxon>
        <taxon>eudicotyledons</taxon>
        <taxon>Gunneridae</taxon>
        <taxon>Pentapetalae</taxon>
        <taxon>rosids</taxon>
        <taxon>fabids</taxon>
        <taxon>Fabales</taxon>
        <taxon>Fabaceae</taxon>
        <taxon>Papilionoideae</taxon>
        <taxon>50 kb inversion clade</taxon>
        <taxon>genistoids sensu lato</taxon>
        <taxon>core genistoids</taxon>
        <taxon>Genisteae</taxon>
        <taxon>Lupinus</taxon>
    </lineage>
</organism>
<sequence>MDIHDEHDSSSDEVSTRDLMTSLATLSKTWMLEKQLRLRRYWSWLRRSRVMREEGSSPLDVARPTRLKLYDIGFTSTTTLVAPAIDTIDGAGVCP</sequence>
<accession>A0A1J7GRN2</accession>
<evidence type="ECO:0000313" key="1">
    <source>
        <dbReference type="EMBL" id="OIW03110.1"/>
    </source>
</evidence>
<evidence type="ECO:0000313" key="2">
    <source>
        <dbReference type="Proteomes" id="UP000188354"/>
    </source>
</evidence>
<dbReference type="Gramene" id="OIW03110">
    <property type="protein sequence ID" value="OIW03110"/>
    <property type="gene ID" value="TanjilG_07262"/>
</dbReference>
<dbReference type="EMBL" id="CM007370">
    <property type="protein sequence ID" value="OIW03110.1"/>
    <property type="molecule type" value="Genomic_DNA"/>
</dbReference>
<name>A0A1J7GRN2_LUPAN</name>
<proteinExistence type="predicted"/>
<keyword evidence="2" id="KW-1185">Reference proteome</keyword>